<dbReference type="EMBL" id="GG739577">
    <property type="protein sequence ID" value="EFC35207.1"/>
    <property type="molecule type" value="Genomic_DNA"/>
</dbReference>
<evidence type="ECO:0000256" key="1">
    <source>
        <dbReference type="SAM" id="MobiDB-lite"/>
    </source>
</evidence>
<proteinExistence type="predicted"/>
<dbReference type="InParanoid" id="D2W6U5"/>
<gene>
    <name evidence="2" type="ORF">NAEGRDRAFT_77139</name>
</gene>
<dbReference type="KEGG" id="ngr:NAEGRDRAFT_77139"/>
<dbReference type="AlphaFoldDB" id="D2W6U5"/>
<organism evidence="3">
    <name type="scientific">Naegleria gruberi</name>
    <name type="common">Amoeba</name>
    <dbReference type="NCBI Taxonomy" id="5762"/>
    <lineage>
        <taxon>Eukaryota</taxon>
        <taxon>Discoba</taxon>
        <taxon>Heterolobosea</taxon>
        <taxon>Tetramitia</taxon>
        <taxon>Eutetramitia</taxon>
        <taxon>Vahlkampfiidae</taxon>
        <taxon>Naegleria</taxon>
    </lineage>
</organism>
<reference evidence="2 3" key="1">
    <citation type="journal article" date="2010" name="Cell">
        <title>The genome of Naegleria gruberi illuminates early eukaryotic versatility.</title>
        <authorList>
            <person name="Fritz-Laylin L.K."/>
            <person name="Prochnik S.E."/>
            <person name="Ginger M.L."/>
            <person name="Dacks J.B."/>
            <person name="Carpenter M.L."/>
            <person name="Field M.C."/>
            <person name="Kuo A."/>
            <person name="Paredez A."/>
            <person name="Chapman J."/>
            <person name="Pham J."/>
            <person name="Shu S."/>
            <person name="Neupane R."/>
            <person name="Cipriano M."/>
            <person name="Mancuso J."/>
            <person name="Tu H."/>
            <person name="Salamov A."/>
            <person name="Lindquist E."/>
            <person name="Shapiro H."/>
            <person name="Lucas S."/>
            <person name="Grigoriev I.V."/>
            <person name="Cande W.Z."/>
            <person name="Fulton C."/>
            <person name="Rokhsar D.S."/>
            <person name="Dawson S.C."/>
        </authorList>
    </citation>
    <scope>NUCLEOTIDE SEQUENCE [LARGE SCALE GENOMIC DNA]</scope>
    <source>
        <strain evidence="2 3">NEG-M</strain>
    </source>
</reference>
<feature type="region of interest" description="Disordered" evidence="1">
    <location>
        <begin position="82"/>
        <end position="123"/>
    </location>
</feature>
<feature type="region of interest" description="Disordered" evidence="1">
    <location>
        <begin position="1"/>
        <end position="67"/>
    </location>
</feature>
<feature type="compositionally biased region" description="Basic residues" evidence="1">
    <location>
        <begin position="112"/>
        <end position="123"/>
    </location>
</feature>
<feature type="compositionally biased region" description="Pro residues" evidence="1">
    <location>
        <begin position="17"/>
        <end position="35"/>
    </location>
</feature>
<protein>
    <submittedName>
        <fullName evidence="2">Predicted protein</fullName>
    </submittedName>
</protein>
<evidence type="ECO:0000313" key="2">
    <source>
        <dbReference type="EMBL" id="EFC35207.1"/>
    </source>
</evidence>
<dbReference type="VEuPathDB" id="AmoebaDB:NAEGRDRAFT_77139"/>
<sequence>MQNASRADWHSIRAVPAPLPGRLPRPCSAPCPAPLHPHTGQHDGKAHQHQGRHPGGGDRLRRQCGSNHQLLVTRIVGRLRVRGSTDRRHGGCQAALRGGREAHRAGNAGTRGQRRACRYRRRT</sequence>
<name>D2W6U5_NAEGR</name>
<dbReference type="RefSeq" id="XP_002667951.1">
    <property type="nucleotide sequence ID" value="XM_002667905.1"/>
</dbReference>
<evidence type="ECO:0000313" key="3">
    <source>
        <dbReference type="Proteomes" id="UP000006671"/>
    </source>
</evidence>
<accession>D2W6U5</accession>
<dbReference type="GeneID" id="8847787"/>
<keyword evidence="3" id="KW-1185">Reference proteome</keyword>
<dbReference type="Proteomes" id="UP000006671">
    <property type="component" value="Unassembled WGS sequence"/>
</dbReference>